<keyword evidence="9" id="KW-0053">Apoptosis</keyword>
<sequence length="126" mass="13456">SLDKHIHDNFGIVEGLMITVYAITATTRTMDGTSKELYCDSCGVAQITIPVSTSIAETVGKVISVFNGKLTGIAFCVPMHNLSVMVLSCHLEKAAKYDDIKKVVNQALEGPPIVHLGLHQGTGCLL</sequence>
<dbReference type="InterPro" id="IPR020829">
    <property type="entry name" value="GlycerAld_3-P_DH_cat"/>
</dbReference>
<name>A0A5E4DAL0_MARMO</name>
<keyword evidence="10" id="KW-0702">S-nitrosylation</keyword>
<evidence type="ECO:0000256" key="9">
    <source>
        <dbReference type="ARBA" id="ARBA00022703"/>
    </source>
</evidence>
<evidence type="ECO:0000256" key="20">
    <source>
        <dbReference type="ARBA" id="ARBA00048005"/>
    </source>
</evidence>
<comment type="caution">
    <text evidence="22">The sequence shown here is derived from an EMBL/GenBank/DDBJ whole genome shotgun (WGS) entry which is preliminary data.</text>
</comment>
<keyword evidence="14" id="KW-0324">Glycolysis</keyword>
<dbReference type="Proteomes" id="UP000335636">
    <property type="component" value="Unassembled WGS sequence"/>
</dbReference>
<dbReference type="GO" id="GO:0006915">
    <property type="term" value="P:apoptotic process"/>
    <property type="evidence" value="ECO:0007669"/>
    <property type="project" value="UniProtKB-KW"/>
</dbReference>
<dbReference type="PANTHER" id="PTHR10836:SF111">
    <property type="entry name" value="GLYCERALDEHYDE-3-PHOSPHATE DEHYDROGENASE"/>
    <property type="match status" value="1"/>
</dbReference>
<protein>
    <recommendedName>
        <fullName evidence="6">glyceraldehyde-3-phosphate dehydrogenase (phosphorylating)</fullName>
        <ecNumber evidence="6">1.2.1.12</ecNumber>
    </recommendedName>
    <alternativeName>
        <fullName evidence="17">Peptidyl-cysteine S-nitrosylase GAPDH</fullName>
    </alternativeName>
</protein>
<comment type="subcellular location">
    <subcellularLocation>
        <location evidence="2">Cytoplasm</location>
        <location evidence="2">Cytoskeleton</location>
    </subcellularLocation>
    <subcellularLocation>
        <location evidence="3">Cytoplasm</location>
        <location evidence="3">Cytosol</location>
    </subcellularLocation>
    <subcellularLocation>
        <location evidence="1">Nucleus</location>
    </subcellularLocation>
</comment>
<gene>
    <name evidence="22" type="ORF">MONAX_5E040607</name>
</gene>
<keyword evidence="11" id="KW-0810">Translation regulation</keyword>
<evidence type="ECO:0000256" key="18">
    <source>
        <dbReference type="ARBA" id="ARBA00046997"/>
    </source>
</evidence>
<evidence type="ECO:0000256" key="14">
    <source>
        <dbReference type="ARBA" id="ARBA00023152"/>
    </source>
</evidence>
<dbReference type="InterPro" id="IPR020831">
    <property type="entry name" value="GlycerAld/Erythrose_P_DH"/>
</dbReference>
<evidence type="ECO:0000313" key="22">
    <source>
        <dbReference type="EMBL" id="VTJ91307.1"/>
    </source>
</evidence>
<dbReference type="AlphaFoldDB" id="A0A5E4DAL0"/>
<dbReference type="GO" id="GO:0005634">
    <property type="term" value="C:nucleus"/>
    <property type="evidence" value="ECO:0007669"/>
    <property type="project" value="UniProtKB-SubCell"/>
</dbReference>
<comment type="subunit">
    <text evidence="18">Homotetramer. Interacts with TPPP; the interaction is direct. Interacts (when S-nitrosylated) with SIAH1; leading to nuclear translocation. Interacts with RILPL1/GOSPEL, leading to prevent the interaction between GAPDH and SIAH1 and prevent nuclear translocation. Interacts with CHP1; the interaction increases the binding of CHP1 with microtubules. Associates with microtubules. Interacts with EIF1AD, USP25, PRKCI and WARS1. Interacts with phosphorylated RPL13A; inhibited by oxidatively-modified low-densitity lipoprotein (LDL(ox)). Component of the GAIT complex. Interacts with FKBP6; leading to inhibit GAPDH catalytic activity. Interacts with TRAF2, promoting TRAF2 ubiquitination. Interacts with TRAF3, promoting TRAF3 ubiquitination.</text>
</comment>
<evidence type="ECO:0000256" key="1">
    <source>
        <dbReference type="ARBA" id="ARBA00004123"/>
    </source>
</evidence>
<dbReference type="PRINTS" id="PR00078">
    <property type="entry name" value="G3PDHDRGNASE"/>
</dbReference>
<dbReference type="EC" id="1.2.1.12" evidence="6"/>
<comment type="catalytic activity">
    <reaction evidence="19">
        <text>D-glyceraldehyde 3-phosphate + phosphate + NAD(+) = (2R)-3-phospho-glyceroyl phosphate + NADH + H(+)</text>
        <dbReference type="Rhea" id="RHEA:10300"/>
        <dbReference type="ChEBI" id="CHEBI:15378"/>
        <dbReference type="ChEBI" id="CHEBI:43474"/>
        <dbReference type="ChEBI" id="CHEBI:57540"/>
        <dbReference type="ChEBI" id="CHEBI:57604"/>
        <dbReference type="ChEBI" id="CHEBI:57945"/>
        <dbReference type="ChEBI" id="CHEBI:59776"/>
        <dbReference type="EC" id="1.2.1.12"/>
    </reaction>
</comment>
<comment type="catalytic activity">
    <reaction evidence="20">
        <text>S-nitroso-L-cysteinyl-[GAPDH] + L-cysteinyl-[protein] = L-cysteinyl-[GAPDH] + S-nitroso-L-cysteinyl-[protein]</text>
        <dbReference type="Rhea" id="RHEA:66684"/>
        <dbReference type="Rhea" id="RHEA-COMP:10131"/>
        <dbReference type="Rhea" id="RHEA-COMP:17089"/>
        <dbReference type="Rhea" id="RHEA-COMP:17090"/>
        <dbReference type="Rhea" id="RHEA-COMP:17091"/>
        <dbReference type="ChEBI" id="CHEBI:29950"/>
        <dbReference type="ChEBI" id="CHEBI:149494"/>
    </reaction>
    <physiologicalReaction direction="left-to-right" evidence="20">
        <dbReference type="Rhea" id="RHEA:66685"/>
    </physiologicalReaction>
</comment>
<keyword evidence="12" id="KW-0560">Oxidoreductase</keyword>
<keyword evidence="8" id="KW-0808">Transferase</keyword>
<dbReference type="PANTHER" id="PTHR10836">
    <property type="entry name" value="GLYCERALDEHYDE 3-PHOSPHATE DEHYDROGENASE"/>
    <property type="match status" value="1"/>
</dbReference>
<dbReference type="Pfam" id="PF02800">
    <property type="entry name" value="Gp_dh_C"/>
    <property type="match status" value="1"/>
</dbReference>
<dbReference type="GO" id="GO:0005856">
    <property type="term" value="C:cytoskeleton"/>
    <property type="evidence" value="ECO:0007669"/>
    <property type="project" value="UniProtKB-SubCell"/>
</dbReference>
<accession>A0A5E4DAL0</accession>
<organism evidence="22 23">
    <name type="scientific">Marmota monax</name>
    <name type="common">Woodchuck</name>
    <dbReference type="NCBI Taxonomy" id="9995"/>
    <lineage>
        <taxon>Eukaryota</taxon>
        <taxon>Metazoa</taxon>
        <taxon>Chordata</taxon>
        <taxon>Craniata</taxon>
        <taxon>Vertebrata</taxon>
        <taxon>Euteleostomi</taxon>
        <taxon>Mammalia</taxon>
        <taxon>Eutheria</taxon>
        <taxon>Euarchontoglires</taxon>
        <taxon>Glires</taxon>
        <taxon>Rodentia</taxon>
        <taxon>Sciuromorpha</taxon>
        <taxon>Sciuridae</taxon>
        <taxon>Xerinae</taxon>
        <taxon>Marmotini</taxon>
        <taxon>Marmota</taxon>
    </lineage>
</organism>
<dbReference type="GO" id="GO:0006096">
    <property type="term" value="P:glycolytic process"/>
    <property type="evidence" value="ECO:0007669"/>
    <property type="project" value="UniProtKB-KW"/>
</dbReference>
<keyword evidence="13" id="KW-0520">NAD</keyword>
<dbReference type="GO" id="GO:0016740">
    <property type="term" value="F:transferase activity"/>
    <property type="evidence" value="ECO:0007669"/>
    <property type="project" value="UniProtKB-KW"/>
</dbReference>
<feature type="domain" description="Glyceraldehyde 3-phosphate dehydrogenase catalytic" evidence="21">
    <location>
        <begin position="4"/>
        <end position="110"/>
    </location>
</feature>
<keyword evidence="7" id="KW-0963">Cytoplasm</keyword>
<proteinExistence type="inferred from homology"/>
<evidence type="ECO:0000256" key="7">
    <source>
        <dbReference type="ARBA" id="ARBA00022490"/>
    </source>
</evidence>
<evidence type="ECO:0000256" key="5">
    <source>
        <dbReference type="ARBA" id="ARBA00007406"/>
    </source>
</evidence>
<evidence type="ECO:0000256" key="6">
    <source>
        <dbReference type="ARBA" id="ARBA00013119"/>
    </source>
</evidence>
<evidence type="ECO:0000256" key="8">
    <source>
        <dbReference type="ARBA" id="ARBA00022679"/>
    </source>
</evidence>
<dbReference type="SUPFAM" id="SSF55347">
    <property type="entry name" value="Glyceraldehyde-3-phosphate dehydrogenase-like, C-terminal domain"/>
    <property type="match status" value="1"/>
</dbReference>
<dbReference type="EMBL" id="CABDUW010007543">
    <property type="protein sequence ID" value="VTJ91307.1"/>
    <property type="molecule type" value="Genomic_DNA"/>
</dbReference>
<evidence type="ECO:0000256" key="2">
    <source>
        <dbReference type="ARBA" id="ARBA00004245"/>
    </source>
</evidence>
<dbReference type="GO" id="GO:0006417">
    <property type="term" value="P:regulation of translation"/>
    <property type="evidence" value="ECO:0007669"/>
    <property type="project" value="UniProtKB-KW"/>
</dbReference>
<evidence type="ECO:0000259" key="21">
    <source>
        <dbReference type="Pfam" id="PF02800"/>
    </source>
</evidence>
<evidence type="ECO:0000256" key="16">
    <source>
        <dbReference type="ARBA" id="ARBA00023242"/>
    </source>
</evidence>
<comment type="similarity">
    <text evidence="5">Belongs to the glyceraldehyde-3-phosphate dehydrogenase family.</text>
</comment>
<evidence type="ECO:0000256" key="11">
    <source>
        <dbReference type="ARBA" id="ARBA00022845"/>
    </source>
</evidence>
<keyword evidence="15" id="KW-0206">Cytoskeleton</keyword>
<evidence type="ECO:0000256" key="4">
    <source>
        <dbReference type="ARBA" id="ARBA00004869"/>
    </source>
</evidence>
<evidence type="ECO:0000256" key="3">
    <source>
        <dbReference type="ARBA" id="ARBA00004514"/>
    </source>
</evidence>
<evidence type="ECO:0000256" key="17">
    <source>
        <dbReference type="ARBA" id="ARBA00031890"/>
    </source>
</evidence>
<dbReference type="GO" id="GO:0004365">
    <property type="term" value="F:glyceraldehyde-3-phosphate dehydrogenase (NAD+) (phosphorylating) activity"/>
    <property type="evidence" value="ECO:0007669"/>
    <property type="project" value="UniProtKB-EC"/>
</dbReference>
<evidence type="ECO:0000256" key="19">
    <source>
        <dbReference type="ARBA" id="ARBA00047698"/>
    </source>
</evidence>
<evidence type="ECO:0000256" key="15">
    <source>
        <dbReference type="ARBA" id="ARBA00023212"/>
    </source>
</evidence>
<reference evidence="22" key="1">
    <citation type="submission" date="2019-04" db="EMBL/GenBank/DDBJ databases">
        <authorList>
            <person name="Alioto T."/>
            <person name="Alioto T."/>
        </authorList>
    </citation>
    <scope>NUCLEOTIDE SEQUENCE [LARGE SCALE GENOMIC DNA]</scope>
</reference>
<comment type="pathway">
    <text evidence="4">Carbohydrate degradation; glycolysis; pyruvate from D-glyceraldehyde 3-phosphate: step 1/5.</text>
</comment>
<evidence type="ECO:0000256" key="12">
    <source>
        <dbReference type="ARBA" id="ARBA00023002"/>
    </source>
</evidence>
<evidence type="ECO:0000256" key="10">
    <source>
        <dbReference type="ARBA" id="ARBA00022799"/>
    </source>
</evidence>
<dbReference type="Gene3D" id="3.30.360.10">
    <property type="entry name" value="Dihydrodipicolinate Reductase, domain 2"/>
    <property type="match status" value="1"/>
</dbReference>
<feature type="non-terminal residue" evidence="22">
    <location>
        <position position="1"/>
    </location>
</feature>
<evidence type="ECO:0000313" key="23">
    <source>
        <dbReference type="Proteomes" id="UP000335636"/>
    </source>
</evidence>
<dbReference type="GO" id="GO:0005829">
    <property type="term" value="C:cytosol"/>
    <property type="evidence" value="ECO:0007669"/>
    <property type="project" value="UniProtKB-SubCell"/>
</dbReference>
<keyword evidence="23" id="KW-1185">Reference proteome</keyword>
<keyword evidence="16" id="KW-0539">Nucleus</keyword>
<evidence type="ECO:0000256" key="13">
    <source>
        <dbReference type="ARBA" id="ARBA00023027"/>
    </source>
</evidence>